<reference evidence="1 2" key="1">
    <citation type="submission" date="2018-08" db="EMBL/GenBank/DDBJ databases">
        <title>A genome reference for cultivated species of the human gut microbiota.</title>
        <authorList>
            <person name="Zou Y."/>
            <person name="Xue W."/>
            <person name="Luo G."/>
        </authorList>
    </citation>
    <scope>NUCLEOTIDE SEQUENCE [LARGE SCALE GENOMIC DNA]</scope>
    <source>
        <strain evidence="1 2">OM03-2</strain>
    </source>
</reference>
<organism evidence="1 2">
    <name type="scientific">Dorea formicigenerans</name>
    <dbReference type="NCBI Taxonomy" id="39486"/>
    <lineage>
        <taxon>Bacteria</taxon>
        <taxon>Bacillati</taxon>
        <taxon>Bacillota</taxon>
        <taxon>Clostridia</taxon>
        <taxon>Lachnospirales</taxon>
        <taxon>Lachnospiraceae</taxon>
        <taxon>Dorea</taxon>
    </lineage>
</organism>
<evidence type="ECO:0000313" key="1">
    <source>
        <dbReference type="EMBL" id="RGN91888.1"/>
    </source>
</evidence>
<proteinExistence type="predicted"/>
<evidence type="ECO:0000313" key="2">
    <source>
        <dbReference type="Proteomes" id="UP000260841"/>
    </source>
</evidence>
<accession>A0A3E5ESV9</accession>
<protein>
    <submittedName>
        <fullName evidence="1">Uncharacterized protein</fullName>
    </submittedName>
</protein>
<dbReference type="AlphaFoldDB" id="A0A3E5ESV9"/>
<gene>
    <name evidence="1" type="ORF">DXB36_06680</name>
</gene>
<name>A0A3E5ESV9_9FIRM</name>
<dbReference type="EMBL" id="QSVB01000005">
    <property type="protein sequence ID" value="RGN91888.1"/>
    <property type="molecule type" value="Genomic_DNA"/>
</dbReference>
<sequence length="17" mass="1959">MGWGIYILFAFVGRMVV</sequence>
<comment type="caution">
    <text evidence="1">The sequence shown here is derived from an EMBL/GenBank/DDBJ whole genome shotgun (WGS) entry which is preliminary data.</text>
</comment>
<dbReference type="Proteomes" id="UP000260841">
    <property type="component" value="Unassembled WGS sequence"/>
</dbReference>